<dbReference type="AlphaFoldDB" id="M1W992"/>
<feature type="region of interest" description="Disordered" evidence="1">
    <location>
        <begin position="314"/>
        <end position="336"/>
    </location>
</feature>
<dbReference type="STRING" id="1111077.M1W992"/>
<sequence length="336" mass="37553">MPLPPLPHVFDSGLRSLSSSSDILNMLVRQQLDVAVRNVGMMNFPLQGSDSEDLVAELGEYFARTALLWAQLTEQLVHAPQVAESSQQAHERSRAVSHLSDLAEVARIDVNMEKLRRIRNLSVRFSQEVQEAWRPELIMLSRQQVLPDSMPQFREANFPAMAQGACFSNEGHLPHFASHRLLPGKSQIQMGHPLNIHADVSGSDFSSDDDDDDDEEDEQFQSIDMNALRQRGKGVYYCPKGVKCDKGGVDKDGNLVVFDRNSSFACVFSFFFTFFVSCIRRASLLSAKARISIVTPPAALQQTPQTMAMRRTWMPEPSEEKAIRSTGRFGEAQGHG</sequence>
<dbReference type="OrthoDB" id="4826573at2759"/>
<dbReference type="eggNOG" id="ENOG502SU5X">
    <property type="taxonomic scope" value="Eukaryota"/>
</dbReference>
<gene>
    <name evidence="2" type="ORF">CPUR_03555</name>
</gene>
<accession>M1W992</accession>
<comment type="caution">
    <text evidence="2">The sequence shown here is derived from an EMBL/GenBank/DDBJ whole genome shotgun (WGS) entry which is preliminary data.</text>
</comment>
<dbReference type="VEuPathDB" id="FungiDB:CPUR_03555"/>
<reference evidence="2 3" key="1">
    <citation type="journal article" date="2013" name="PLoS Genet.">
        <title>Plant-symbiotic fungi as chemical engineers: Multi-genome analysis of the Clavicipitaceae reveals dynamics of alkaloid loci.</title>
        <authorList>
            <person name="Schardl C.L."/>
            <person name="Young C.A."/>
            <person name="Hesse U."/>
            <person name="Amyotte S.G."/>
            <person name="Andreeva K."/>
            <person name="Calie P.J."/>
            <person name="Fleetwood D.J."/>
            <person name="Haws D.C."/>
            <person name="Moore N."/>
            <person name="Oeser B."/>
            <person name="Panaccione D.G."/>
            <person name="Schweri K.K."/>
            <person name="Voisey C.R."/>
            <person name="Farman M.L."/>
            <person name="Jaromczyk J.W."/>
            <person name="Roe B.A."/>
            <person name="O'Sullivan D.M."/>
            <person name="Scott B."/>
            <person name="Tudzynski P."/>
            <person name="An Z."/>
            <person name="Arnaoudova E.G."/>
            <person name="Bullock C.T."/>
            <person name="Charlton N.D."/>
            <person name="Chen L."/>
            <person name="Cox M."/>
            <person name="Dinkins R.D."/>
            <person name="Florea S."/>
            <person name="Glenn A.E."/>
            <person name="Gordon A."/>
            <person name="Gueldener U."/>
            <person name="Harris D.R."/>
            <person name="Hollin W."/>
            <person name="Jaromczyk J."/>
            <person name="Johnson R.D."/>
            <person name="Khan A.K."/>
            <person name="Leistner E."/>
            <person name="Leuchtmann A."/>
            <person name="Li C."/>
            <person name="Liu J."/>
            <person name="Liu J."/>
            <person name="Liu M."/>
            <person name="Mace W."/>
            <person name="Machado C."/>
            <person name="Nagabhyru P."/>
            <person name="Pan J."/>
            <person name="Schmid J."/>
            <person name="Sugawara K."/>
            <person name="Steiner U."/>
            <person name="Takach J.E."/>
            <person name="Tanaka E."/>
            <person name="Webb J.S."/>
            <person name="Wilson E.V."/>
            <person name="Wiseman J.L."/>
            <person name="Yoshida R."/>
            <person name="Zeng Z."/>
        </authorList>
    </citation>
    <scope>NUCLEOTIDE SEQUENCE [LARGE SCALE GENOMIC DNA]</scope>
    <source>
        <strain evidence="2 3">20.1</strain>
    </source>
</reference>
<dbReference type="HOGENOM" id="CLU_1001326_0_0_1"/>
<keyword evidence="3" id="KW-1185">Reference proteome</keyword>
<evidence type="ECO:0000256" key="1">
    <source>
        <dbReference type="SAM" id="MobiDB-lite"/>
    </source>
</evidence>
<dbReference type="EMBL" id="CAGA01000016">
    <property type="protein sequence ID" value="CCE29708.1"/>
    <property type="molecule type" value="Genomic_DNA"/>
</dbReference>
<protein>
    <submittedName>
        <fullName evidence="2">Uncharacterized protein</fullName>
    </submittedName>
</protein>
<evidence type="ECO:0000313" key="2">
    <source>
        <dbReference type="EMBL" id="CCE29708.1"/>
    </source>
</evidence>
<name>M1W992_CLAP2</name>
<proteinExistence type="predicted"/>
<evidence type="ECO:0000313" key="3">
    <source>
        <dbReference type="Proteomes" id="UP000016801"/>
    </source>
</evidence>
<dbReference type="Proteomes" id="UP000016801">
    <property type="component" value="Unassembled WGS sequence"/>
</dbReference>
<organism evidence="2 3">
    <name type="scientific">Claviceps purpurea (strain 20.1)</name>
    <name type="common">Ergot fungus</name>
    <name type="synonym">Sphacelia segetum</name>
    <dbReference type="NCBI Taxonomy" id="1111077"/>
    <lineage>
        <taxon>Eukaryota</taxon>
        <taxon>Fungi</taxon>
        <taxon>Dikarya</taxon>
        <taxon>Ascomycota</taxon>
        <taxon>Pezizomycotina</taxon>
        <taxon>Sordariomycetes</taxon>
        <taxon>Hypocreomycetidae</taxon>
        <taxon>Hypocreales</taxon>
        <taxon>Clavicipitaceae</taxon>
        <taxon>Claviceps</taxon>
    </lineage>
</organism>